<keyword evidence="1" id="KW-0472">Membrane</keyword>
<keyword evidence="3" id="KW-1185">Reference proteome</keyword>
<keyword evidence="1" id="KW-0812">Transmembrane</keyword>
<organism evidence="2 3">
    <name type="scientific">Trachymyrmex cornetzi</name>
    <dbReference type="NCBI Taxonomy" id="471704"/>
    <lineage>
        <taxon>Eukaryota</taxon>
        <taxon>Metazoa</taxon>
        <taxon>Ecdysozoa</taxon>
        <taxon>Arthropoda</taxon>
        <taxon>Hexapoda</taxon>
        <taxon>Insecta</taxon>
        <taxon>Pterygota</taxon>
        <taxon>Neoptera</taxon>
        <taxon>Endopterygota</taxon>
        <taxon>Hymenoptera</taxon>
        <taxon>Apocrita</taxon>
        <taxon>Aculeata</taxon>
        <taxon>Formicoidea</taxon>
        <taxon>Formicidae</taxon>
        <taxon>Myrmicinae</taxon>
        <taxon>Trachymyrmex</taxon>
    </lineage>
</organism>
<evidence type="ECO:0000256" key="1">
    <source>
        <dbReference type="SAM" id="Phobius"/>
    </source>
</evidence>
<feature type="transmembrane region" description="Helical" evidence="1">
    <location>
        <begin position="119"/>
        <end position="136"/>
    </location>
</feature>
<sequence length="207" mass="24022">ADMDNTKDREKIAKEIAKTNHSIRKKYRALKTGKMERDIALERHFKPIIDPLKQIVENTVESSKDPSMNETFFSGEEEEPKENDRVLCMFTILQFLLILLPKYKLANVIPLPVTRNKNVFVYLKITNLLIAINIFIQCKDHGKIKRTIKNTDKIAIQKRCKVFTPDATLQSAKTLHETVIESFLLEYNISIIENKSNFKINSNIDEQ</sequence>
<dbReference type="STRING" id="471704.A0A151JN79"/>
<keyword evidence="1" id="KW-1133">Transmembrane helix</keyword>
<dbReference type="Proteomes" id="UP000078492">
    <property type="component" value="Unassembled WGS sequence"/>
</dbReference>
<accession>A0A151JN79</accession>
<dbReference type="EMBL" id="KQ978863">
    <property type="protein sequence ID" value="KYN27910.1"/>
    <property type="molecule type" value="Genomic_DNA"/>
</dbReference>
<name>A0A151JN79_9HYME</name>
<feature type="non-terminal residue" evidence="2">
    <location>
        <position position="1"/>
    </location>
</feature>
<feature type="transmembrane region" description="Helical" evidence="1">
    <location>
        <begin position="86"/>
        <end position="103"/>
    </location>
</feature>
<proteinExistence type="predicted"/>
<evidence type="ECO:0000313" key="3">
    <source>
        <dbReference type="Proteomes" id="UP000078492"/>
    </source>
</evidence>
<evidence type="ECO:0000313" key="2">
    <source>
        <dbReference type="EMBL" id="KYN27910.1"/>
    </source>
</evidence>
<dbReference type="AlphaFoldDB" id="A0A151JN79"/>
<reference evidence="2 3" key="1">
    <citation type="submission" date="2015-09" db="EMBL/GenBank/DDBJ databases">
        <title>Trachymyrmex cornetzi WGS genome.</title>
        <authorList>
            <person name="Nygaard S."/>
            <person name="Hu H."/>
            <person name="Boomsma J."/>
            <person name="Zhang G."/>
        </authorList>
    </citation>
    <scope>NUCLEOTIDE SEQUENCE [LARGE SCALE GENOMIC DNA]</scope>
    <source>
        <strain evidence="2">Tcor2-1</strain>
        <tissue evidence="2">Whole body</tissue>
    </source>
</reference>
<protein>
    <submittedName>
        <fullName evidence="2">Uncharacterized protein</fullName>
    </submittedName>
</protein>
<gene>
    <name evidence="2" type="ORF">ALC57_02686</name>
</gene>